<evidence type="ECO:0000313" key="3">
    <source>
        <dbReference type="RefSeq" id="XP_018480985.2"/>
    </source>
</evidence>
<reference evidence="2" key="1">
    <citation type="journal article" date="2019" name="Database">
        <title>The radish genome database (RadishGD): an integrated information resource for radish genomics.</title>
        <authorList>
            <person name="Yu H.J."/>
            <person name="Baek S."/>
            <person name="Lee Y.J."/>
            <person name="Cho A."/>
            <person name="Mun J.H."/>
        </authorList>
    </citation>
    <scope>NUCLEOTIDE SEQUENCE [LARGE SCALE GENOMIC DNA]</scope>
    <source>
        <strain evidence="2">cv. WK10039</strain>
    </source>
</reference>
<dbReference type="GeneID" id="108852003"/>
<proteinExistence type="predicted"/>
<dbReference type="RefSeq" id="XP_056864431.1">
    <property type="nucleotide sequence ID" value="XM_057008451.1"/>
</dbReference>
<dbReference type="KEGG" id="rsz:108852003"/>
<keyword evidence="2" id="KW-1185">Reference proteome</keyword>
<evidence type="ECO:0000313" key="2">
    <source>
        <dbReference type="Proteomes" id="UP000504610"/>
    </source>
</evidence>
<feature type="region of interest" description="Disordered" evidence="1">
    <location>
        <begin position="154"/>
        <end position="173"/>
    </location>
</feature>
<dbReference type="RefSeq" id="XP_018480985.2">
    <property type="nucleotide sequence ID" value="XM_018625483.2"/>
</dbReference>
<dbReference type="OrthoDB" id="1114298at2759"/>
<dbReference type="AlphaFoldDB" id="A0A6J0N8Z4"/>
<gene>
    <name evidence="3 4" type="primary">LOC108852003</name>
</gene>
<sequence length="193" mass="21268">MTMQCIKTRSPNQLAQATVAIQGFIHALLLIFSEAVPALRLATGDKTDSESGEEEDISVVSFKLDKIWELDAEEGVEVLPIIPLADVEVGDCSWTDEVSDPRVEAMMQLIEEGTEFIRLMFVGGIQGSAASMVPPSRVVKKAKRKVNVRVVEDSAETSKSKKSKLRSQHCWSSGDGQHGTLTNFWFDLIGMRN</sequence>
<accession>A0A6J0N8Z4</accession>
<name>A0A6J0N8Z4_RAPSA</name>
<protein>
    <submittedName>
        <fullName evidence="3 4">Uncharacterized protein LOC108852003 isoform X1</fullName>
    </submittedName>
</protein>
<organism evidence="2 3">
    <name type="scientific">Raphanus sativus</name>
    <name type="common">Radish</name>
    <name type="synonym">Raphanus raphanistrum var. sativus</name>
    <dbReference type="NCBI Taxonomy" id="3726"/>
    <lineage>
        <taxon>Eukaryota</taxon>
        <taxon>Viridiplantae</taxon>
        <taxon>Streptophyta</taxon>
        <taxon>Embryophyta</taxon>
        <taxon>Tracheophyta</taxon>
        <taxon>Spermatophyta</taxon>
        <taxon>Magnoliopsida</taxon>
        <taxon>eudicotyledons</taxon>
        <taxon>Gunneridae</taxon>
        <taxon>Pentapetalae</taxon>
        <taxon>rosids</taxon>
        <taxon>malvids</taxon>
        <taxon>Brassicales</taxon>
        <taxon>Brassicaceae</taxon>
        <taxon>Brassiceae</taxon>
        <taxon>Raphanus</taxon>
    </lineage>
</organism>
<evidence type="ECO:0000256" key="1">
    <source>
        <dbReference type="SAM" id="MobiDB-lite"/>
    </source>
</evidence>
<dbReference type="Proteomes" id="UP000504610">
    <property type="component" value="Chromosome 4"/>
</dbReference>
<evidence type="ECO:0000313" key="4">
    <source>
        <dbReference type="RefSeq" id="XP_056864431.1"/>
    </source>
</evidence>
<reference evidence="3 4" key="2">
    <citation type="submission" date="2025-04" db="UniProtKB">
        <authorList>
            <consortium name="RefSeq"/>
        </authorList>
    </citation>
    <scope>IDENTIFICATION</scope>
    <source>
        <tissue evidence="3 4">Leaf</tissue>
    </source>
</reference>